<proteinExistence type="predicted"/>
<dbReference type="Gene3D" id="3.40.50.300">
    <property type="entry name" value="P-loop containing nucleotide triphosphate hydrolases"/>
    <property type="match status" value="2"/>
</dbReference>
<dbReference type="Proteomes" id="UP000310639">
    <property type="component" value="Chromosome"/>
</dbReference>
<dbReference type="Pfam" id="PF04851">
    <property type="entry name" value="ResIII"/>
    <property type="match status" value="1"/>
</dbReference>
<dbReference type="RefSeq" id="WP_138079598.1">
    <property type="nucleotide sequence ID" value="NZ_CP040004.1"/>
</dbReference>
<dbReference type="REBASE" id="333822">
    <property type="entry name" value="SspBB001IP"/>
</dbReference>
<dbReference type="InterPro" id="IPR027417">
    <property type="entry name" value="P-loop_NTPase"/>
</dbReference>
<dbReference type="OrthoDB" id="9776021at2"/>
<accession>A0A4P9A3Y4</accession>
<dbReference type="InterPro" id="IPR006935">
    <property type="entry name" value="Helicase/UvrB_N"/>
</dbReference>
<dbReference type="Pfam" id="PF19778">
    <property type="entry name" value="RE_endonuc"/>
    <property type="match status" value="1"/>
</dbReference>
<dbReference type="InterPro" id="IPR045572">
    <property type="entry name" value="RE_endonuc_C"/>
</dbReference>
<organism evidence="3 4">
    <name type="scientific">Candidatus Nanosynbacter featherlites</name>
    <dbReference type="NCBI Taxonomy" id="2572088"/>
    <lineage>
        <taxon>Bacteria</taxon>
        <taxon>Candidatus Saccharimonadota</taxon>
        <taxon>Candidatus Saccharimonadia</taxon>
        <taxon>Candidatus Nanosynbacterales</taxon>
        <taxon>Candidatus Nanosynbacteraceae</taxon>
        <taxon>Candidatus Nanosynbacter</taxon>
    </lineage>
</organism>
<dbReference type="SUPFAM" id="SSF52540">
    <property type="entry name" value="P-loop containing nucleoside triphosphate hydrolases"/>
    <property type="match status" value="2"/>
</dbReference>
<evidence type="ECO:0000313" key="4">
    <source>
        <dbReference type="Proteomes" id="UP000310639"/>
    </source>
</evidence>
<evidence type="ECO:0000313" key="3">
    <source>
        <dbReference type="EMBL" id="QCT42538.1"/>
    </source>
</evidence>
<dbReference type="GO" id="GO:0015668">
    <property type="term" value="F:type III site-specific deoxyribonuclease activity"/>
    <property type="evidence" value="ECO:0007669"/>
    <property type="project" value="InterPro"/>
</dbReference>
<dbReference type="AlphaFoldDB" id="A0A4P9A3Y4"/>
<feature type="domain" description="Helicase/UvrB N-terminal" evidence="1">
    <location>
        <begin position="90"/>
        <end position="250"/>
    </location>
</feature>
<evidence type="ECO:0000259" key="2">
    <source>
        <dbReference type="Pfam" id="PF19778"/>
    </source>
</evidence>
<name>A0A4P9A3Y4_9BACT</name>
<gene>
    <name evidence="3" type="ORF">FBF37_03715</name>
</gene>
<keyword evidence="3" id="KW-0540">Nuclease</keyword>
<protein>
    <submittedName>
        <fullName evidence="3">Restriction endonuclease</fullName>
    </submittedName>
</protein>
<keyword evidence="3" id="KW-0255">Endonuclease</keyword>
<dbReference type="KEGG" id="nft:FBF37_03715"/>
<dbReference type="EMBL" id="CP040004">
    <property type="protein sequence ID" value="QCT42538.1"/>
    <property type="molecule type" value="Genomic_DNA"/>
</dbReference>
<sequence length="970" mass="110666">MKIKYDSSQLFQLQAISSITSVFEGQPDSADAFDAVLRSRSVRGAQVGLFDEIGAIGNNLLLDDDAILENVRSIQNDNGIAPVKELDGMNFSVEMETGTGKTYVYLRTALEMAKLYGFSKFIIIVPSIAIKEGVKSSLDGMREHFTREMGYSPYEASVYDGKNPEVVQSYATSTMTQFMVMTIDAIRGNKNTRVIHQERDKLNGIAPIEYLAAVNPIVIMDEPQNMESELSTSAINDLNPICTLRYSATHTHEYNMMYRLDPVDAHREKLVKSIVVANARQEGSDAKPYIKLIDVRNTPKLQAYVEVLVRDKNGNVGRKPLWVNHHDKLDIRTGNSIYEGYTINEISTVPASVEVGSQGVLMLGENWGGNEDQVMREMIRVTIAEHIKREYLLRDQGIKVLSLFFVDKVASYLEYDADGNMVDGKFARWFDELYQEERRKSRFYEDIMPEDSSEVRKAYFAEMRKGGKTSFVDSKEGKGNAQDESAYDLIMKGKEKLLDQANPVRFIFSHSALKEGWDNPNVFQICMMRESGSENDRRQTIGRGLRLPVRQDGTRVFDEQINQLMVVANESYRDFANNLQKEYKKAGVKIGFVRRSEFARIPVHDDPNSTLGHQKSNEVWECLRRRSMIDDEGRVLANFTPNNIGFTLDLPGDLQKYHAEVVDIIEGCKIDKFVKDARKKEKICPNKEVLYSPLLEELWKRISHKTTYRVAFDNGQIIMAAIGAIKSKPELKPLRIEVKRHRVLLKRGGVHNDGMVGEATRDLAGTFELPDIISELQDSTGLTRRTIVDILIGSGRLHEFLKNPYDYVQMVKSAIKSVLAQVVVDGVEYEKMGERNYELRNFQKDSDEEVERFIDRLYQVKNQQKTVTDRLVLDSATEQKFAEYLDSREDIKLFLKLPSKFTIPTPVGDYNPDWAIVKEVNGVEKVYMVRETKNGGERENELHKIACAKKHFETIGMYDYTKSTPDDWRV</sequence>
<dbReference type="GO" id="GO:0003677">
    <property type="term" value="F:DNA binding"/>
    <property type="evidence" value="ECO:0007669"/>
    <property type="project" value="InterPro"/>
</dbReference>
<reference evidence="3 4" key="1">
    <citation type="submission" date="2019-04" db="EMBL/GenBank/DDBJ databases">
        <title>Saccharibacteria TM7 genomes.</title>
        <authorList>
            <person name="Bor B."/>
            <person name="He X."/>
            <person name="Chen T."/>
            <person name="Dewhirst F.E."/>
        </authorList>
    </citation>
    <scope>NUCLEOTIDE SEQUENCE [LARGE SCALE GENOMIC DNA]</scope>
    <source>
        <strain evidence="3 4">BB001</strain>
    </source>
</reference>
<keyword evidence="4" id="KW-1185">Reference proteome</keyword>
<dbReference type="GO" id="GO:0005524">
    <property type="term" value="F:ATP binding"/>
    <property type="evidence" value="ECO:0007669"/>
    <property type="project" value="InterPro"/>
</dbReference>
<feature type="domain" description="Type III restriction enzyme C-terminal endonuclease" evidence="2">
    <location>
        <begin position="865"/>
        <end position="962"/>
    </location>
</feature>
<evidence type="ECO:0000259" key="1">
    <source>
        <dbReference type="Pfam" id="PF04851"/>
    </source>
</evidence>
<keyword evidence="3" id="KW-0378">Hydrolase</keyword>